<dbReference type="GO" id="GO:0003924">
    <property type="term" value="F:GTPase activity"/>
    <property type="evidence" value="ECO:0007669"/>
    <property type="project" value="UniProtKB-UniRule"/>
</dbReference>
<dbReference type="SUPFAM" id="SSF52490">
    <property type="entry name" value="Tubulin nucleotide-binding domain-like"/>
    <property type="match status" value="1"/>
</dbReference>
<sequence length="364" mass="37380">MALSRPSGQAIIKVIGVGGGGSNAVNRMIENGLTGIEFIVVNTDKQALDASPADRKIQIGTGVTSGLGAGGNPEVGHRSAEESRDEIADAIAKSDLVFVTAGMGGGTGTGAAPVVAEIAKSSGALTLAVVTKPFGFEGPSRRGNAEFGVEKLRNVVDSFIVVPNDKLKEVLPKKATMKMAFSEADDVLRQGVQGISDLITIPGEVNLDFQDVRSVMGDAGPALMGIGSASGETRASEAANQAISSPFLEIPITGAKKLLINVTAGDDLGIGEVDEIVEVIRAASGTDTNVFWGLAFNPSMGNEIRVTVVATGYEAHQMPPGLQFPTAPSGAINAMGSMNNANRAPQKPGAPGMDIDVPSFLRRS</sequence>
<dbReference type="InterPro" id="IPR037103">
    <property type="entry name" value="Tubulin/FtsZ-like_C"/>
</dbReference>
<reference evidence="14 15" key="1">
    <citation type="journal article" date="2018" name="Syst. Appl. Microbiol.">
        <title>Abditibacterium utsteinense sp. nov., the first cultivated member of candidate phylum FBP, isolated from ice-free Antarctic soil samples.</title>
        <authorList>
            <person name="Tahon G."/>
            <person name="Tytgat B."/>
            <person name="Lebbe L."/>
            <person name="Carlier A."/>
            <person name="Willems A."/>
        </authorList>
    </citation>
    <scope>NUCLEOTIDE SEQUENCE [LARGE SCALE GENOMIC DNA]</scope>
    <source>
        <strain evidence="14 15">LMG 29911</strain>
    </source>
</reference>
<dbReference type="SMART" id="SM00864">
    <property type="entry name" value="Tubulin"/>
    <property type="match status" value="1"/>
</dbReference>
<dbReference type="InterPro" id="IPR045061">
    <property type="entry name" value="FtsZ/CetZ"/>
</dbReference>
<dbReference type="InterPro" id="IPR003008">
    <property type="entry name" value="Tubulin_FtsZ_GTPase"/>
</dbReference>
<keyword evidence="15" id="KW-1185">Reference proteome</keyword>
<dbReference type="NCBIfam" id="TIGR00065">
    <property type="entry name" value="ftsZ"/>
    <property type="match status" value="1"/>
</dbReference>
<dbReference type="PROSITE" id="PS01134">
    <property type="entry name" value="FTSZ_1"/>
    <property type="match status" value="1"/>
</dbReference>
<dbReference type="Pfam" id="PF00091">
    <property type="entry name" value="Tubulin"/>
    <property type="match status" value="1"/>
</dbReference>
<dbReference type="GO" id="GO:0043093">
    <property type="term" value="P:FtsZ-dependent cytokinesis"/>
    <property type="evidence" value="ECO:0007669"/>
    <property type="project" value="UniProtKB-UniRule"/>
</dbReference>
<proteinExistence type="inferred from homology"/>
<dbReference type="PRINTS" id="PR00423">
    <property type="entry name" value="CELLDVISFTSZ"/>
</dbReference>
<feature type="binding site" evidence="8">
    <location>
        <position position="137"/>
    </location>
    <ligand>
        <name>GTP</name>
        <dbReference type="ChEBI" id="CHEBI:37565"/>
    </ligand>
</feature>
<comment type="function">
    <text evidence="8 10">Essential cell division protein that forms a contractile ring structure (Z ring) at the future cell division site. The regulation of the ring assembly controls the timing and the location of cell division. One of the functions of the FtsZ ring is to recruit other cell division proteins to the septum to produce a new cell wall between the dividing cells. Binds GTP and shows GTPase activity.</text>
</comment>
<evidence type="ECO:0000256" key="6">
    <source>
        <dbReference type="ARBA" id="ARBA00023210"/>
    </source>
</evidence>
<keyword evidence="7 8" id="KW-0131">Cell cycle</keyword>
<evidence type="ECO:0000313" key="14">
    <source>
        <dbReference type="EMBL" id="PQV64492.1"/>
    </source>
</evidence>
<dbReference type="GO" id="GO:0005737">
    <property type="term" value="C:cytoplasm"/>
    <property type="evidence" value="ECO:0007669"/>
    <property type="project" value="UniProtKB-SubCell"/>
</dbReference>
<dbReference type="EMBL" id="NIGF01000005">
    <property type="protein sequence ID" value="PQV64492.1"/>
    <property type="molecule type" value="Genomic_DNA"/>
</dbReference>
<feature type="region of interest" description="Disordered" evidence="11">
    <location>
        <begin position="61"/>
        <end position="83"/>
    </location>
</feature>
<name>A0A2S8SUL4_9BACT</name>
<dbReference type="InterPro" id="IPR020805">
    <property type="entry name" value="Cell_div_FtsZ_CS"/>
</dbReference>
<evidence type="ECO:0000259" key="12">
    <source>
        <dbReference type="SMART" id="SM00864"/>
    </source>
</evidence>
<evidence type="ECO:0000256" key="5">
    <source>
        <dbReference type="ARBA" id="ARBA00023134"/>
    </source>
</evidence>
<feature type="region of interest" description="Disordered" evidence="11">
    <location>
        <begin position="342"/>
        <end position="364"/>
    </location>
</feature>
<dbReference type="Gene3D" id="3.30.1330.20">
    <property type="entry name" value="Tubulin/FtsZ, C-terminal domain"/>
    <property type="match status" value="1"/>
</dbReference>
<evidence type="ECO:0000256" key="9">
    <source>
        <dbReference type="NCBIfam" id="TIGR00065"/>
    </source>
</evidence>
<evidence type="ECO:0000256" key="8">
    <source>
        <dbReference type="HAMAP-Rule" id="MF_00909"/>
    </source>
</evidence>
<comment type="caution">
    <text evidence="14">The sequence shown here is derived from an EMBL/GenBank/DDBJ whole genome shotgun (WGS) entry which is preliminary data.</text>
</comment>
<dbReference type="InterPro" id="IPR024757">
    <property type="entry name" value="FtsZ_C"/>
</dbReference>
<keyword evidence="3 8" id="KW-0132">Cell division</keyword>
<gene>
    <name evidence="8" type="primary">ftsZ</name>
    <name evidence="14" type="ORF">B1R32_105174</name>
</gene>
<dbReference type="Pfam" id="PF12327">
    <property type="entry name" value="FtsZ_C"/>
    <property type="match status" value="1"/>
</dbReference>
<evidence type="ECO:0000256" key="7">
    <source>
        <dbReference type="ARBA" id="ARBA00023306"/>
    </source>
</evidence>
<dbReference type="InterPro" id="IPR036525">
    <property type="entry name" value="Tubulin/FtsZ_GTPase_sf"/>
</dbReference>
<dbReference type="CDD" id="cd02201">
    <property type="entry name" value="FtsZ_type1"/>
    <property type="match status" value="1"/>
</dbReference>
<feature type="domain" description="Tubulin/FtsZ 2-layer sandwich" evidence="13">
    <location>
        <begin position="205"/>
        <end position="322"/>
    </location>
</feature>
<evidence type="ECO:0000313" key="15">
    <source>
        <dbReference type="Proteomes" id="UP000237684"/>
    </source>
</evidence>
<dbReference type="GO" id="GO:0032153">
    <property type="term" value="C:cell division site"/>
    <property type="evidence" value="ECO:0007669"/>
    <property type="project" value="UniProtKB-UniRule"/>
</dbReference>
<comment type="subcellular location">
    <subcellularLocation>
        <location evidence="8">Cytoplasm</location>
    </subcellularLocation>
    <text evidence="8">Assembles at midcell at the inner surface of the cytoplasmic membrane.</text>
</comment>
<dbReference type="GO" id="GO:0000917">
    <property type="term" value="P:division septum assembly"/>
    <property type="evidence" value="ECO:0007669"/>
    <property type="project" value="UniProtKB-KW"/>
</dbReference>
<protein>
    <recommendedName>
        <fullName evidence="8 9">Cell division protein FtsZ</fullName>
    </recommendedName>
</protein>
<dbReference type="PROSITE" id="PS01135">
    <property type="entry name" value="FTSZ_2"/>
    <property type="match status" value="1"/>
</dbReference>
<comment type="subunit">
    <text evidence="8">Homodimer. Polymerizes to form a dynamic ring structure in a strictly GTP-dependent manner. Interacts directly with several other division proteins.</text>
</comment>
<dbReference type="SUPFAM" id="SSF55307">
    <property type="entry name" value="Tubulin C-terminal domain-like"/>
    <property type="match status" value="1"/>
</dbReference>
<feature type="domain" description="Tubulin/FtsZ GTPase" evidence="12">
    <location>
        <begin position="11"/>
        <end position="203"/>
    </location>
</feature>
<dbReference type="PANTHER" id="PTHR30314:SF3">
    <property type="entry name" value="MITOCHONDRIAL DIVISION PROTEIN FSZA"/>
    <property type="match status" value="1"/>
</dbReference>
<evidence type="ECO:0000256" key="2">
    <source>
        <dbReference type="ARBA" id="ARBA00022490"/>
    </source>
</evidence>
<dbReference type="InParanoid" id="A0A2S8SUL4"/>
<dbReference type="PANTHER" id="PTHR30314">
    <property type="entry name" value="CELL DIVISION PROTEIN FTSZ-RELATED"/>
    <property type="match status" value="1"/>
</dbReference>
<dbReference type="GO" id="GO:0005525">
    <property type="term" value="F:GTP binding"/>
    <property type="evidence" value="ECO:0007669"/>
    <property type="project" value="UniProtKB-UniRule"/>
</dbReference>
<keyword evidence="5 8" id="KW-0342">GTP-binding</keyword>
<dbReference type="InterPro" id="IPR000158">
    <property type="entry name" value="Cell_div_FtsZ"/>
</dbReference>
<dbReference type="InterPro" id="IPR018316">
    <property type="entry name" value="Tubulin/FtsZ_2-layer-sand-dom"/>
</dbReference>
<dbReference type="RefSeq" id="WP_105483275.1">
    <property type="nucleotide sequence ID" value="NZ_NIGF01000005.1"/>
</dbReference>
<organism evidence="14 15">
    <name type="scientific">Abditibacterium utsteinense</name>
    <dbReference type="NCBI Taxonomy" id="1960156"/>
    <lineage>
        <taxon>Bacteria</taxon>
        <taxon>Pseudomonadati</taxon>
        <taxon>Abditibacteriota</taxon>
        <taxon>Abditibacteriia</taxon>
        <taxon>Abditibacteriales</taxon>
        <taxon>Abditibacteriaceae</taxon>
        <taxon>Abditibacterium</taxon>
    </lineage>
</organism>
<evidence type="ECO:0000256" key="10">
    <source>
        <dbReference type="RuleBase" id="RU000631"/>
    </source>
</evidence>
<keyword evidence="2 8" id="KW-0963">Cytoplasm</keyword>
<dbReference type="Proteomes" id="UP000237684">
    <property type="component" value="Unassembled WGS sequence"/>
</dbReference>
<dbReference type="FunCoup" id="A0A2S8SUL4">
    <property type="interactions" value="450"/>
</dbReference>
<feature type="binding site" evidence="8">
    <location>
        <begin position="19"/>
        <end position="23"/>
    </location>
    <ligand>
        <name>GTP</name>
        <dbReference type="ChEBI" id="CHEBI:37565"/>
    </ligand>
</feature>
<evidence type="ECO:0000259" key="13">
    <source>
        <dbReference type="SMART" id="SM00865"/>
    </source>
</evidence>
<dbReference type="InterPro" id="IPR008280">
    <property type="entry name" value="Tub_FtsZ_C"/>
</dbReference>
<evidence type="ECO:0000256" key="1">
    <source>
        <dbReference type="ARBA" id="ARBA00009690"/>
    </source>
</evidence>
<feature type="binding site" evidence="8">
    <location>
        <position position="185"/>
    </location>
    <ligand>
        <name>GTP</name>
        <dbReference type="ChEBI" id="CHEBI:37565"/>
    </ligand>
</feature>
<dbReference type="Gene3D" id="3.40.50.1440">
    <property type="entry name" value="Tubulin/FtsZ, GTPase domain"/>
    <property type="match status" value="1"/>
</dbReference>
<evidence type="ECO:0000256" key="4">
    <source>
        <dbReference type="ARBA" id="ARBA00022741"/>
    </source>
</evidence>
<dbReference type="FunFam" id="3.40.50.1440:FF:000023">
    <property type="entry name" value="Cell division protein FtsZ"/>
    <property type="match status" value="1"/>
</dbReference>
<evidence type="ECO:0000256" key="11">
    <source>
        <dbReference type="SAM" id="MobiDB-lite"/>
    </source>
</evidence>
<feature type="binding site" evidence="8">
    <location>
        <position position="141"/>
    </location>
    <ligand>
        <name>GTP</name>
        <dbReference type="ChEBI" id="CHEBI:37565"/>
    </ligand>
</feature>
<comment type="similarity">
    <text evidence="1 8 10">Belongs to the FtsZ family.</text>
</comment>
<dbReference type="AlphaFoldDB" id="A0A2S8SUL4"/>
<accession>A0A2S8SUL4</accession>
<feature type="binding site" evidence="8">
    <location>
        <begin position="106"/>
        <end position="108"/>
    </location>
    <ligand>
        <name>GTP</name>
        <dbReference type="ChEBI" id="CHEBI:37565"/>
    </ligand>
</feature>
<dbReference type="GO" id="GO:0051258">
    <property type="term" value="P:protein polymerization"/>
    <property type="evidence" value="ECO:0007669"/>
    <property type="project" value="UniProtKB-UniRule"/>
</dbReference>
<dbReference type="HAMAP" id="MF_00909">
    <property type="entry name" value="FtsZ"/>
    <property type="match status" value="1"/>
</dbReference>
<feature type="compositionally biased region" description="Gly residues" evidence="11">
    <location>
        <begin position="63"/>
        <end position="73"/>
    </location>
</feature>
<dbReference type="SMART" id="SM00865">
    <property type="entry name" value="Tubulin_C"/>
    <property type="match status" value="1"/>
</dbReference>
<evidence type="ECO:0000256" key="3">
    <source>
        <dbReference type="ARBA" id="ARBA00022618"/>
    </source>
</evidence>
<keyword evidence="6 8" id="KW-0717">Septation</keyword>
<keyword evidence="4 8" id="KW-0547">Nucleotide-binding</keyword>
<dbReference type="OrthoDB" id="9813375at2"/>